<dbReference type="Proteomes" id="UP000250369">
    <property type="component" value="Unassembled WGS sequence"/>
</dbReference>
<comment type="caution">
    <text evidence="1">The sequence shown here is derived from an EMBL/GenBank/DDBJ whole genome shotgun (WGS) entry which is preliminary data.</text>
</comment>
<dbReference type="EMBL" id="QMFB01000039">
    <property type="protein sequence ID" value="RAV11145.1"/>
    <property type="molecule type" value="Genomic_DNA"/>
</dbReference>
<organism evidence="1 2">
    <name type="scientific">Paenibacillus contaminans</name>
    <dbReference type="NCBI Taxonomy" id="450362"/>
    <lineage>
        <taxon>Bacteria</taxon>
        <taxon>Bacillati</taxon>
        <taxon>Bacillota</taxon>
        <taxon>Bacilli</taxon>
        <taxon>Bacillales</taxon>
        <taxon>Paenibacillaceae</taxon>
        <taxon>Paenibacillus</taxon>
    </lineage>
</organism>
<accession>A0A329LT65</accession>
<name>A0A329LT65_9BACL</name>
<keyword evidence="2" id="KW-1185">Reference proteome</keyword>
<protein>
    <recommendedName>
        <fullName evidence="3">Pectate lyase superfamily protein domain-containing protein</fullName>
    </recommendedName>
</protein>
<evidence type="ECO:0000313" key="2">
    <source>
        <dbReference type="Proteomes" id="UP000250369"/>
    </source>
</evidence>
<dbReference type="AlphaFoldDB" id="A0A329LT65"/>
<reference evidence="1 2" key="1">
    <citation type="journal article" date="2009" name="Int. J. Syst. Evol. Microbiol.">
        <title>Paenibacillus contaminans sp. nov., isolated from a contaminated laboratory plate.</title>
        <authorList>
            <person name="Chou J.H."/>
            <person name="Lee J.H."/>
            <person name="Lin M.C."/>
            <person name="Chang P.S."/>
            <person name="Arun A.B."/>
            <person name="Young C.C."/>
            <person name="Chen W.M."/>
        </authorList>
    </citation>
    <scope>NUCLEOTIDE SEQUENCE [LARGE SCALE GENOMIC DNA]</scope>
    <source>
        <strain evidence="1 2">CKOBP-6</strain>
    </source>
</reference>
<dbReference type="Gene3D" id="2.160.20.10">
    <property type="entry name" value="Single-stranded right-handed beta-helix, Pectin lyase-like"/>
    <property type="match status" value="1"/>
</dbReference>
<dbReference type="InterPro" id="IPR012334">
    <property type="entry name" value="Pectin_lyas_fold"/>
</dbReference>
<proteinExistence type="predicted"/>
<evidence type="ECO:0008006" key="3">
    <source>
        <dbReference type="Google" id="ProtNLM"/>
    </source>
</evidence>
<sequence length="400" mass="42271">MAGMAGCGEYNVMDYGAVGDGTTDDTAAVQSAVNAAAAAGGGTVCFPFTANGYLLGDITITKPVKLAAGGREVKLTAKAATGKLFTIRSSFVEINGFFINMGNAGSSSIAIYLDTAAQTMEHIYLRDLIVWNAYAVLRDGKSSNIIVNLHVSNVTCRINKGVAVHLTDAFAYTFFKNVNVDNVPSAQIGITINFAGFIVENAQGFHFENCDVTGGNGNAGGDGFVIKNSEAVYFDTCMADTVGGVGFLFENVWYLYLVAVVSSLCHRGGMTLNGCRFVNGTNIVMAGRTYLPDKVANADGIKAVDSQRITMSSLSCRYNTGNGITVDSSSYTMWSTNDLFENTLKGLQEKGQNLTANTFIGCTFNANGSNYQIVSPFTHVCSALLHSGVFQANQAGPASF</sequence>
<gene>
    <name evidence="1" type="ORF">DQG23_36705</name>
</gene>
<dbReference type="InterPro" id="IPR011050">
    <property type="entry name" value="Pectin_lyase_fold/virulence"/>
</dbReference>
<dbReference type="SUPFAM" id="SSF51126">
    <property type="entry name" value="Pectin lyase-like"/>
    <property type="match status" value="1"/>
</dbReference>
<evidence type="ECO:0000313" key="1">
    <source>
        <dbReference type="EMBL" id="RAV11145.1"/>
    </source>
</evidence>